<keyword evidence="1" id="KW-1133">Transmembrane helix</keyword>
<evidence type="ECO:0000256" key="1">
    <source>
        <dbReference type="SAM" id="Phobius"/>
    </source>
</evidence>
<feature type="transmembrane region" description="Helical" evidence="1">
    <location>
        <begin position="43"/>
        <end position="63"/>
    </location>
</feature>
<gene>
    <name evidence="2" type="ORF">SAMN04487928_13422</name>
</gene>
<keyword evidence="3" id="KW-1185">Reference proteome</keyword>
<evidence type="ECO:0000313" key="2">
    <source>
        <dbReference type="EMBL" id="SFQ32793.1"/>
    </source>
</evidence>
<name>A0A1I5XLD3_9FIRM</name>
<dbReference type="RefSeq" id="WP_074891278.1">
    <property type="nucleotide sequence ID" value="NZ_FOXO01000034.1"/>
</dbReference>
<dbReference type="AlphaFoldDB" id="A0A1I5XLD3"/>
<dbReference type="EMBL" id="FOXO01000034">
    <property type="protein sequence ID" value="SFQ32793.1"/>
    <property type="molecule type" value="Genomic_DNA"/>
</dbReference>
<evidence type="ECO:0000313" key="3">
    <source>
        <dbReference type="Proteomes" id="UP000182624"/>
    </source>
</evidence>
<keyword evidence="1" id="KW-0812">Transmembrane</keyword>
<dbReference type="OrthoDB" id="2004009at2"/>
<feature type="transmembrane region" description="Helical" evidence="1">
    <location>
        <begin position="69"/>
        <end position="90"/>
    </location>
</feature>
<organism evidence="2 3">
    <name type="scientific">Butyrivibrio proteoclasticus</name>
    <dbReference type="NCBI Taxonomy" id="43305"/>
    <lineage>
        <taxon>Bacteria</taxon>
        <taxon>Bacillati</taxon>
        <taxon>Bacillota</taxon>
        <taxon>Clostridia</taxon>
        <taxon>Lachnospirales</taxon>
        <taxon>Lachnospiraceae</taxon>
        <taxon>Butyrivibrio</taxon>
    </lineage>
</organism>
<sequence length="110" mass="12910">MEKRFRDYLRHLEKLDFEVLSEDEIFSEREGIVMQVTVLHQELMRTLTAMIGFLTCASIFLAVGFVNFFFVSFICAVVFTVASVVCAIHYKDISDVMKKMYFYIDKLTRL</sequence>
<protein>
    <submittedName>
        <fullName evidence="2">Uncharacterized protein</fullName>
    </submittedName>
</protein>
<accession>A0A1I5XLD3</accession>
<dbReference type="Proteomes" id="UP000182624">
    <property type="component" value="Unassembled WGS sequence"/>
</dbReference>
<reference evidence="3" key="1">
    <citation type="submission" date="2016-10" db="EMBL/GenBank/DDBJ databases">
        <authorList>
            <person name="Varghese N."/>
            <person name="Submissions S."/>
        </authorList>
    </citation>
    <scope>NUCLEOTIDE SEQUENCE [LARGE SCALE GENOMIC DNA]</scope>
    <source>
        <strain evidence="3">P18</strain>
    </source>
</reference>
<proteinExistence type="predicted"/>
<keyword evidence="1" id="KW-0472">Membrane</keyword>